<keyword evidence="8" id="KW-0406">Ion transport</keyword>
<comment type="subcellular location">
    <subcellularLocation>
        <location evidence="1">Membrane</location>
    </subcellularLocation>
</comment>
<sequence length="161" mass="17598">MGHGVATPRLGIDLFDYWTSTAMKMHGGWTRAAARQPLPGTATAPATTFAHLDATNVLSRRLASKGIYHAVDPLDSTCLGLLSKNIMKLQKELNETLHCYKELPTLGHHCNSWSTKNRAVLITTVHCNKSFNGSSGKYVGFAETIIEFELILSSELDGLPE</sequence>
<dbReference type="GO" id="GO:0005524">
    <property type="term" value="F:ATP binding"/>
    <property type="evidence" value="ECO:0007669"/>
    <property type="project" value="UniProtKB-KW"/>
</dbReference>
<dbReference type="PANTHER" id="PTHR15184">
    <property type="entry name" value="ATP SYNTHASE"/>
    <property type="match status" value="1"/>
</dbReference>
<comment type="catalytic activity">
    <reaction evidence="12">
        <text>ATP + H2O + 4 H(+)(in) = ADP + phosphate + 5 H(+)(out)</text>
        <dbReference type="Rhea" id="RHEA:57720"/>
        <dbReference type="ChEBI" id="CHEBI:15377"/>
        <dbReference type="ChEBI" id="CHEBI:15378"/>
        <dbReference type="ChEBI" id="CHEBI:30616"/>
        <dbReference type="ChEBI" id="CHEBI:43474"/>
        <dbReference type="ChEBI" id="CHEBI:456216"/>
        <dbReference type="EC" id="7.1.2.2"/>
    </reaction>
</comment>
<keyword evidence="10" id="KW-0139">CF(1)</keyword>
<evidence type="ECO:0000256" key="5">
    <source>
        <dbReference type="ARBA" id="ARBA00022741"/>
    </source>
</evidence>
<protein>
    <recommendedName>
        <fullName evidence="3">H(+)-transporting two-sector ATPase</fullName>
        <ecNumber evidence="3">7.1.2.2</ecNumber>
    </recommendedName>
</protein>
<dbReference type="GO" id="GO:0005739">
    <property type="term" value="C:mitochondrion"/>
    <property type="evidence" value="ECO:0007669"/>
    <property type="project" value="GOC"/>
</dbReference>
<evidence type="ECO:0000256" key="8">
    <source>
        <dbReference type="ARBA" id="ARBA00023065"/>
    </source>
</evidence>
<keyword evidence="11" id="KW-0066">ATP synthesis</keyword>
<dbReference type="InterPro" id="IPR050053">
    <property type="entry name" value="ATPase_alpha/beta_chains"/>
</dbReference>
<evidence type="ECO:0000256" key="3">
    <source>
        <dbReference type="ARBA" id="ARBA00012473"/>
    </source>
</evidence>
<evidence type="ECO:0000256" key="11">
    <source>
        <dbReference type="ARBA" id="ARBA00023310"/>
    </source>
</evidence>
<dbReference type="Proteomes" id="UP001341281">
    <property type="component" value="Chromosome 10"/>
</dbReference>
<evidence type="ECO:0000256" key="6">
    <source>
        <dbReference type="ARBA" id="ARBA00022781"/>
    </source>
</evidence>
<dbReference type="EC" id="7.1.2.2" evidence="3"/>
<evidence type="ECO:0000256" key="10">
    <source>
        <dbReference type="ARBA" id="ARBA00023196"/>
    </source>
</evidence>
<dbReference type="GO" id="GO:0009535">
    <property type="term" value="C:chloroplast thylakoid membrane"/>
    <property type="evidence" value="ECO:0007669"/>
    <property type="project" value="TreeGrafter"/>
</dbReference>
<evidence type="ECO:0000256" key="1">
    <source>
        <dbReference type="ARBA" id="ARBA00004370"/>
    </source>
</evidence>
<organism evidence="13 14">
    <name type="scientific">Paspalum notatum var. saurae</name>
    <dbReference type="NCBI Taxonomy" id="547442"/>
    <lineage>
        <taxon>Eukaryota</taxon>
        <taxon>Viridiplantae</taxon>
        <taxon>Streptophyta</taxon>
        <taxon>Embryophyta</taxon>
        <taxon>Tracheophyta</taxon>
        <taxon>Spermatophyta</taxon>
        <taxon>Magnoliopsida</taxon>
        <taxon>Liliopsida</taxon>
        <taxon>Poales</taxon>
        <taxon>Poaceae</taxon>
        <taxon>PACMAD clade</taxon>
        <taxon>Panicoideae</taxon>
        <taxon>Andropogonodae</taxon>
        <taxon>Paspaleae</taxon>
        <taxon>Paspalinae</taxon>
        <taxon>Paspalum</taxon>
    </lineage>
</organism>
<dbReference type="GO" id="GO:0045259">
    <property type="term" value="C:proton-transporting ATP synthase complex"/>
    <property type="evidence" value="ECO:0007669"/>
    <property type="project" value="UniProtKB-KW"/>
</dbReference>
<accession>A0AAQ3XJI8</accession>
<dbReference type="InterPro" id="IPR027417">
    <property type="entry name" value="P-loop_NTPase"/>
</dbReference>
<dbReference type="EMBL" id="CP144754">
    <property type="protein sequence ID" value="WVZ99012.1"/>
    <property type="molecule type" value="Genomic_DNA"/>
</dbReference>
<evidence type="ECO:0000256" key="7">
    <source>
        <dbReference type="ARBA" id="ARBA00022840"/>
    </source>
</evidence>
<keyword evidence="14" id="KW-1185">Reference proteome</keyword>
<dbReference type="GO" id="GO:0046933">
    <property type="term" value="F:proton-transporting ATP synthase activity, rotational mechanism"/>
    <property type="evidence" value="ECO:0007669"/>
    <property type="project" value="TreeGrafter"/>
</dbReference>
<dbReference type="SUPFAM" id="SSF47917">
    <property type="entry name" value="C-terminal domain of alpha and beta subunits of F1 ATP synthase"/>
    <property type="match status" value="1"/>
</dbReference>
<keyword evidence="9" id="KW-0472">Membrane</keyword>
<dbReference type="Gene3D" id="3.40.50.300">
    <property type="entry name" value="P-loop containing nucleotide triphosphate hydrolases"/>
    <property type="match status" value="1"/>
</dbReference>
<evidence type="ECO:0000256" key="2">
    <source>
        <dbReference type="ARBA" id="ARBA00008936"/>
    </source>
</evidence>
<evidence type="ECO:0000256" key="12">
    <source>
        <dbReference type="ARBA" id="ARBA00048383"/>
    </source>
</evidence>
<dbReference type="PANTHER" id="PTHR15184:SF71">
    <property type="entry name" value="ATP SYNTHASE SUBUNIT BETA, MITOCHONDRIAL"/>
    <property type="match status" value="1"/>
</dbReference>
<gene>
    <name evidence="13" type="ORF">U9M48_044375</name>
</gene>
<keyword evidence="6" id="KW-0375">Hydrogen ion transport</keyword>
<keyword evidence="4" id="KW-0813">Transport</keyword>
<comment type="similarity">
    <text evidence="2">Belongs to the ATPase alpha/beta chains family.</text>
</comment>
<evidence type="ECO:0000256" key="4">
    <source>
        <dbReference type="ARBA" id="ARBA00022448"/>
    </source>
</evidence>
<proteinExistence type="inferred from homology"/>
<keyword evidence="5" id="KW-0547">Nucleotide-binding</keyword>
<evidence type="ECO:0000256" key="9">
    <source>
        <dbReference type="ARBA" id="ARBA00023136"/>
    </source>
</evidence>
<evidence type="ECO:0000313" key="13">
    <source>
        <dbReference type="EMBL" id="WVZ99012.1"/>
    </source>
</evidence>
<evidence type="ECO:0000313" key="14">
    <source>
        <dbReference type="Proteomes" id="UP001341281"/>
    </source>
</evidence>
<dbReference type="AlphaFoldDB" id="A0AAQ3XJI8"/>
<name>A0AAQ3XJI8_PASNO</name>
<dbReference type="GO" id="GO:0042776">
    <property type="term" value="P:proton motive force-driven mitochondrial ATP synthesis"/>
    <property type="evidence" value="ECO:0007669"/>
    <property type="project" value="TreeGrafter"/>
</dbReference>
<keyword evidence="7" id="KW-0067">ATP-binding</keyword>
<reference evidence="13 14" key="1">
    <citation type="submission" date="2024-02" db="EMBL/GenBank/DDBJ databases">
        <title>High-quality chromosome-scale genome assembly of Pensacola bahiagrass (Paspalum notatum Flugge var. saurae).</title>
        <authorList>
            <person name="Vega J.M."/>
            <person name="Podio M."/>
            <person name="Orjuela J."/>
            <person name="Siena L.A."/>
            <person name="Pessino S.C."/>
            <person name="Combes M.C."/>
            <person name="Mariac C."/>
            <person name="Albertini E."/>
            <person name="Pupilli F."/>
            <person name="Ortiz J.P.A."/>
            <person name="Leblanc O."/>
        </authorList>
    </citation>
    <scope>NUCLEOTIDE SEQUENCE [LARGE SCALE GENOMIC DNA]</scope>
    <source>
        <strain evidence="13">R1</strain>
        <tissue evidence="13">Leaf</tissue>
    </source>
</reference>